<feature type="binding site" evidence="8">
    <location>
        <position position="68"/>
    </location>
    <ligand>
        <name>Zn(2+)</name>
        <dbReference type="ChEBI" id="CHEBI:29105"/>
        <label>2</label>
        <note>catalytic</note>
    </ligand>
</feature>
<comment type="similarity">
    <text evidence="8">Belongs to the RNase Z family.</text>
</comment>
<organism evidence="9 10">
    <name type="scientific">Alkalibacillus flavidus</name>
    <dbReference type="NCBI Taxonomy" id="546021"/>
    <lineage>
        <taxon>Bacteria</taxon>
        <taxon>Bacillati</taxon>
        <taxon>Bacillota</taxon>
        <taxon>Bacilli</taxon>
        <taxon>Bacillales</taxon>
        <taxon>Bacillaceae</taxon>
        <taxon>Alkalibacillus</taxon>
    </lineage>
</organism>
<comment type="function">
    <text evidence="8">Zinc phosphodiesterase, which displays some tRNA 3'-processing endonuclease activity. Probably involved in tRNA maturation, by removing a 3'-trailer from precursor tRNA.</text>
</comment>
<keyword evidence="2 8" id="KW-0819">tRNA processing</keyword>
<keyword evidence="4 8" id="KW-0479">Metal-binding</keyword>
<protein>
    <recommendedName>
        <fullName evidence="8">Ribonuclease Z</fullName>
        <shortName evidence="8">RNase Z</shortName>
        <ecNumber evidence="8">3.1.26.11</ecNumber>
    </recommendedName>
    <alternativeName>
        <fullName evidence="8">tRNA 3 endonuclease</fullName>
    </alternativeName>
    <alternativeName>
        <fullName evidence="8">tRNase Z</fullName>
    </alternativeName>
</protein>
<feature type="binding site" evidence="8">
    <location>
        <position position="140"/>
    </location>
    <ligand>
        <name>Zn(2+)</name>
        <dbReference type="ChEBI" id="CHEBI:29105"/>
        <label>1</label>
        <note>catalytic</note>
    </ligand>
</feature>
<dbReference type="EC" id="3.1.26.11" evidence="8"/>
<keyword evidence="10" id="KW-1185">Reference proteome</keyword>
<evidence type="ECO:0000256" key="4">
    <source>
        <dbReference type="ARBA" id="ARBA00022723"/>
    </source>
</evidence>
<feature type="binding site" evidence="8">
    <location>
        <position position="65"/>
    </location>
    <ligand>
        <name>Zn(2+)</name>
        <dbReference type="ChEBI" id="CHEBI:29105"/>
        <label>1</label>
        <note>catalytic</note>
    </ligand>
</feature>
<keyword evidence="6 8" id="KW-0378">Hydrolase</keyword>
<dbReference type="PANTHER" id="PTHR46018">
    <property type="entry name" value="ZINC PHOSPHODIESTERASE ELAC PROTEIN 1"/>
    <property type="match status" value="1"/>
</dbReference>
<feature type="binding site" evidence="8">
    <location>
        <position position="211"/>
    </location>
    <ligand>
        <name>Zn(2+)</name>
        <dbReference type="ChEBI" id="CHEBI:29105"/>
        <label>1</label>
        <note>catalytic</note>
    </ligand>
</feature>
<dbReference type="InterPro" id="IPR013471">
    <property type="entry name" value="RNase_Z/BN"/>
</dbReference>
<accession>A0ABV2KS49</accession>
<dbReference type="HAMAP" id="MF_01818">
    <property type="entry name" value="RNase_Z_BN"/>
    <property type="match status" value="1"/>
</dbReference>
<evidence type="ECO:0000256" key="1">
    <source>
        <dbReference type="ARBA" id="ARBA00011738"/>
    </source>
</evidence>
<dbReference type="GO" id="GO:0042781">
    <property type="term" value="F:3'-tRNA processing endoribonuclease activity"/>
    <property type="evidence" value="ECO:0007669"/>
    <property type="project" value="UniProtKB-EC"/>
</dbReference>
<evidence type="ECO:0000256" key="8">
    <source>
        <dbReference type="HAMAP-Rule" id="MF_01818"/>
    </source>
</evidence>
<evidence type="ECO:0000256" key="7">
    <source>
        <dbReference type="ARBA" id="ARBA00022833"/>
    </source>
</evidence>
<feature type="binding site" evidence="8">
    <location>
        <position position="63"/>
    </location>
    <ligand>
        <name>Zn(2+)</name>
        <dbReference type="ChEBI" id="CHEBI:29105"/>
        <label>1</label>
        <note>catalytic</note>
    </ligand>
</feature>
<sequence length="309" mass="34712">MELTFLGTGSGVPSKSRNVSSLALQMHQERDEIWLFDCGEATQHQILKTTIKPRKITKIFITHLHGDHIFGLPGLLSSRSFQDGTTPLEIYGPNGIQTFVETALSLSQTHLKYPIQYYDLQDGTIFQDDTIKVDTMQVIHGVPSYGFTIQEADKTGHLLPEKLKAFGIQPGPLYERIKREERITLQDGTVIERDQVTGPTIFGRKLAIIGDTLPFDNVSDFVKDADVLIHEATFIDADESLANQYNHSTSVQAAQIARDANVKQLWLNHISSRYVPQDLKHELSKLTSIHPSVRYVSDFDSIPVEKVVE</sequence>
<evidence type="ECO:0000256" key="2">
    <source>
        <dbReference type="ARBA" id="ARBA00022694"/>
    </source>
</evidence>
<gene>
    <name evidence="8" type="primary">rnz</name>
    <name evidence="9" type="ORF">ABID56_000481</name>
</gene>
<comment type="subunit">
    <text evidence="1 8">Homodimer.</text>
</comment>
<feature type="active site" description="Proton acceptor" evidence="8">
    <location>
        <position position="67"/>
    </location>
</feature>
<dbReference type="NCBIfam" id="TIGR02651">
    <property type="entry name" value="RNase_Z"/>
    <property type="match status" value="1"/>
</dbReference>
<dbReference type="SUPFAM" id="SSF56281">
    <property type="entry name" value="Metallo-hydrolase/oxidoreductase"/>
    <property type="match status" value="1"/>
</dbReference>
<dbReference type="InterPro" id="IPR036866">
    <property type="entry name" value="RibonucZ/Hydroxyglut_hydro"/>
</dbReference>
<keyword evidence="5 8" id="KW-0255">Endonuclease</keyword>
<reference evidence="9 10" key="1">
    <citation type="submission" date="2024-06" db="EMBL/GenBank/DDBJ databases">
        <title>Genomic Encyclopedia of Type Strains, Phase IV (KMG-IV): sequencing the most valuable type-strain genomes for metagenomic binning, comparative biology and taxonomic classification.</title>
        <authorList>
            <person name="Goeker M."/>
        </authorList>
    </citation>
    <scope>NUCLEOTIDE SEQUENCE [LARGE SCALE GENOMIC DNA]</scope>
    <source>
        <strain evidence="9 10">DSM 23520</strain>
    </source>
</reference>
<dbReference type="EMBL" id="JBEPMX010000001">
    <property type="protein sequence ID" value="MET3682402.1"/>
    <property type="molecule type" value="Genomic_DNA"/>
</dbReference>
<dbReference type="Pfam" id="PF23023">
    <property type="entry name" value="Anti-Pycsar_Apyc1"/>
    <property type="match status" value="1"/>
</dbReference>
<name>A0ABV2KS49_9BACI</name>
<evidence type="ECO:0000313" key="9">
    <source>
        <dbReference type="EMBL" id="MET3682402.1"/>
    </source>
</evidence>
<feature type="binding site" evidence="8">
    <location>
        <position position="67"/>
    </location>
    <ligand>
        <name>Zn(2+)</name>
        <dbReference type="ChEBI" id="CHEBI:29105"/>
        <label>2</label>
        <note>catalytic</note>
    </ligand>
</feature>
<dbReference type="CDD" id="cd07717">
    <property type="entry name" value="RNaseZ_ZiPD-like_MBL-fold"/>
    <property type="match status" value="1"/>
</dbReference>
<comment type="cofactor">
    <cofactor evidence="8">
        <name>Zn(2+)</name>
        <dbReference type="ChEBI" id="CHEBI:29105"/>
    </cofactor>
    <text evidence="8">Binds 2 Zn(2+) ions.</text>
</comment>
<dbReference type="Gene3D" id="3.60.15.10">
    <property type="entry name" value="Ribonuclease Z/Hydroxyacylglutathione hydrolase-like"/>
    <property type="match status" value="1"/>
</dbReference>
<feature type="binding site" evidence="8">
    <location>
        <position position="211"/>
    </location>
    <ligand>
        <name>Zn(2+)</name>
        <dbReference type="ChEBI" id="CHEBI:29105"/>
        <label>2</label>
        <note>catalytic</note>
    </ligand>
</feature>
<keyword evidence="7 8" id="KW-0862">Zinc</keyword>
<dbReference type="RefSeq" id="WP_354218944.1">
    <property type="nucleotide sequence ID" value="NZ_JBEPMX010000001.1"/>
</dbReference>
<dbReference type="Proteomes" id="UP001549167">
    <property type="component" value="Unassembled WGS sequence"/>
</dbReference>
<comment type="catalytic activity">
    <reaction evidence="8">
        <text>Endonucleolytic cleavage of RNA, removing extra 3' nucleotides from tRNA precursor, generating 3' termini of tRNAs. A 3'-hydroxy group is left at the tRNA terminus and a 5'-phosphoryl group is left at the trailer molecule.</text>
        <dbReference type="EC" id="3.1.26.11"/>
    </reaction>
</comment>
<keyword evidence="3 8" id="KW-0540">Nuclease</keyword>
<feature type="binding site" evidence="8">
    <location>
        <position position="269"/>
    </location>
    <ligand>
        <name>Zn(2+)</name>
        <dbReference type="ChEBI" id="CHEBI:29105"/>
        <label>2</label>
        <note>catalytic</note>
    </ligand>
</feature>
<evidence type="ECO:0000313" key="10">
    <source>
        <dbReference type="Proteomes" id="UP001549167"/>
    </source>
</evidence>
<proteinExistence type="inferred from homology"/>
<dbReference type="PANTHER" id="PTHR46018:SF2">
    <property type="entry name" value="ZINC PHOSPHODIESTERASE ELAC PROTEIN 1"/>
    <property type="match status" value="1"/>
</dbReference>
<dbReference type="NCBIfam" id="NF000801">
    <property type="entry name" value="PRK00055.1-3"/>
    <property type="match status" value="1"/>
</dbReference>
<evidence type="ECO:0000256" key="3">
    <source>
        <dbReference type="ARBA" id="ARBA00022722"/>
    </source>
</evidence>
<evidence type="ECO:0000256" key="5">
    <source>
        <dbReference type="ARBA" id="ARBA00022759"/>
    </source>
</evidence>
<evidence type="ECO:0000256" key="6">
    <source>
        <dbReference type="ARBA" id="ARBA00022801"/>
    </source>
</evidence>
<comment type="caution">
    <text evidence="9">The sequence shown here is derived from an EMBL/GenBank/DDBJ whole genome shotgun (WGS) entry which is preliminary data.</text>
</comment>